<proteinExistence type="inferred from homology"/>
<dbReference type="GO" id="GO:0008234">
    <property type="term" value="F:cysteine-type peptidase activity"/>
    <property type="evidence" value="ECO:0007669"/>
    <property type="project" value="UniProtKB-KW"/>
</dbReference>
<dbReference type="Gene3D" id="1.10.101.10">
    <property type="entry name" value="PGBD-like superfamily/PGBD"/>
    <property type="match status" value="1"/>
</dbReference>
<dbReference type="InterPro" id="IPR036366">
    <property type="entry name" value="PGBDSf"/>
</dbReference>
<name>A0A846U7I3_9MICC</name>
<evidence type="ECO:0000256" key="2">
    <source>
        <dbReference type="ARBA" id="ARBA00022670"/>
    </source>
</evidence>
<keyword evidence="2" id="KW-0645">Protease</keyword>
<dbReference type="InterPro" id="IPR000064">
    <property type="entry name" value="NLP_P60_dom"/>
</dbReference>
<evidence type="ECO:0000256" key="1">
    <source>
        <dbReference type="ARBA" id="ARBA00007074"/>
    </source>
</evidence>
<evidence type="ECO:0000313" key="6">
    <source>
        <dbReference type="EMBL" id="NKE10761.1"/>
    </source>
</evidence>
<dbReference type="InterPro" id="IPR036365">
    <property type="entry name" value="PGBD-like_sf"/>
</dbReference>
<keyword evidence="4" id="KW-0788">Thiol protease</keyword>
<dbReference type="EMBL" id="JAAVUN010000052">
    <property type="protein sequence ID" value="NKE10761.1"/>
    <property type="molecule type" value="Genomic_DNA"/>
</dbReference>
<keyword evidence="3" id="KW-0378">Hydrolase</keyword>
<evidence type="ECO:0000313" key="7">
    <source>
        <dbReference type="Proteomes" id="UP000521379"/>
    </source>
</evidence>
<dbReference type="Proteomes" id="UP000521379">
    <property type="component" value="Unassembled WGS sequence"/>
</dbReference>
<dbReference type="PANTHER" id="PTHR47359">
    <property type="entry name" value="PEPTIDOGLYCAN DL-ENDOPEPTIDASE CWLO"/>
    <property type="match status" value="1"/>
</dbReference>
<accession>A0A846U7I3</accession>
<gene>
    <name evidence="6" type="ORF">GTW58_12695</name>
</gene>
<dbReference type="SUPFAM" id="SSF54001">
    <property type="entry name" value="Cysteine proteinases"/>
    <property type="match status" value="1"/>
</dbReference>
<dbReference type="InterPro" id="IPR051794">
    <property type="entry name" value="PG_Endopeptidase_C40"/>
</dbReference>
<evidence type="ECO:0000256" key="3">
    <source>
        <dbReference type="ARBA" id="ARBA00022801"/>
    </source>
</evidence>
<dbReference type="InterPro" id="IPR038765">
    <property type="entry name" value="Papain-like_cys_pep_sf"/>
</dbReference>
<evidence type="ECO:0000256" key="4">
    <source>
        <dbReference type="ARBA" id="ARBA00022807"/>
    </source>
</evidence>
<feature type="domain" description="NlpC/P60" evidence="5">
    <location>
        <begin position="106"/>
        <end position="217"/>
    </location>
</feature>
<sequence length="217" mass="23356">MCVTGFFTASAPAQAADPYPSAPNCVVESTHATIQKGSSGSSVKEAQCWLNKFNYGLVVDGQFGTATDSAVRAFQKSKELEVDGVVGPKTWNALIYGTKPPVDSRAQKVQRVINYARAQVGKPYVFGAAGPNSFDCSGLTLRSYQQAGITLPRYSGDQAAKYREVPASQRQVGDLMHWPNHVGIYAGNGKVIEAANSRTGVVERNVWGTPTYHRVIP</sequence>
<dbReference type="Gene3D" id="3.90.1720.10">
    <property type="entry name" value="endopeptidase domain like (from Nostoc punctiforme)"/>
    <property type="match status" value="1"/>
</dbReference>
<dbReference type="SUPFAM" id="SSF47090">
    <property type="entry name" value="PGBD-like"/>
    <property type="match status" value="1"/>
</dbReference>
<dbReference type="GO" id="GO:0006508">
    <property type="term" value="P:proteolysis"/>
    <property type="evidence" value="ECO:0007669"/>
    <property type="project" value="UniProtKB-KW"/>
</dbReference>
<keyword evidence="7" id="KW-1185">Reference proteome</keyword>
<dbReference type="PANTHER" id="PTHR47359:SF3">
    <property type="entry name" value="NLP_P60 DOMAIN-CONTAINING PROTEIN-RELATED"/>
    <property type="match status" value="1"/>
</dbReference>
<evidence type="ECO:0000259" key="5">
    <source>
        <dbReference type="PROSITE" id="PS51935"/>
    </source>
</evidence>
<reference evidence="6 7" key="1">
    <citation type="submission" date="2020-02" db="EMBL/GenBank/DDBJ databases">
        <authorList>
            <person name="Sun Q."/>
        </authorList>
    </citation>
    <scope>NUCLEOTIDE SEQUENCE [LARGE SCALE GENOMIC DNA]</scope>
    <source>
        <strain evidence="6 7">YIM 13062</strain>
    </source>
</reference>
<dbReference type="AlphaFoldDB" id="A0A846U7I3"/>
<dbReference type="Pfam" id="PF00877">
    <property type="entry name" value="NLPC_P60"/>
    <property type="match status" value="1"/>
</dbReference>
<comment type="similarity">
    <text evidence="1">Belongs to the peptidase C40 family.</text>
</comment>
<dbReference type="InterPro" id="IPR002477">
    <property type="entry name" value="Peptidoglycan-bd-like"/>
</dbReference>
<dbReference type="PROSITE" id="PS51935">
    <property type="entry name" value="NLPC_P60"/>
    <property type="match status" value="1"/>
</dbReference>
<dbReference type="Pfam" id="PF01471">
    <property type="entry name" value="PG_binding_1"/>
    <property type="match status" value="1"/>
</dbReference>
<organism evidence="6 7">
    <name type="scientific">Kocuria subflava</name>
    <dbReference type="NCBI Taxonomy" id="1736139"/>
    <lineage>
        <taxon>Bacteria</taxon>
        <taxon>Bacillati</taxon>
        <taxon>Actinomycetota</taxon>
        <taxon>Actinomycetes</taxon>
        <taxon>Micrococcales</taxon>
        <taxon>Micrococcaceae</taxon>
        <taxon>Kocuria</taxon>
    </lineage>
</organism>
<comment type="caution">
    <text evidence="6">The sequence shown here is derived from an EMBL/GenBank/DDBJ whole genome shotgun (WGS) entry which is preliminary data.</text>
</comment>
<protein>
    <recommendedName>
        <fullName evidence="5">NlpC/P60 domain-containing protein</fullName>
    </recommendedName>
</protein>